<dbReference type="PANTHER" id="PTHR12011:SF326">
    <property type="entry name" value="ADHESION G-PROTEIN COUPLED RECEPTOR G5"/>
    <property type="match status" value="1"/>
</dbReference>
<dbReference type="GO" id="GO:0016020">
    <property type="term" value="C:membrane"/>
    <property type="evidence" value="ECO:0007669"/>
    <property type="project" value="UniProtKB-SubCell"/>
</dbReference>
<sequence>MKVYITVVLTIFLFCISSRGTKNIETLLESISVNKTTTISGENYVVMLYKHTNPFNGAVFYANETQADSDKPVYNPTITVQLPGELNLSKMEDMIVFINLKLSDWNDSFPRLYENRLVGLSVKNRRITGLKTPVNITMSYSAGLNKTQEPQCVFLNNTSQAFSTEGCQTQWEYGQHQVICSCDHLTYFGILMVSASLSSTDQQILSRITEIGCGISLFCLVVTVFVFYTRRKIKVDDSKKIHISLAIALILLNLHFLTSEMVAESSSSGLCVYMALALHYSLLATFCWMGLEGFHLYLLIIKVFNIYINRYMLKISVVGWGVPAVIVLLLLSINTKFYGKYTFVDSSNSTSSTICYITDENVKWVTTVGVFGLMFLFVMVVFLLTVRNLMPNCCQKEFRQKNWKGLKQNVCTVLVLITLLGITWGIIFFSFGQLTTPGLYVFCILNSLQGFFIFLYFVFSLRKTKDIPTSSSEKPTTTKSLDILE</sequence>
<proteinExistence type="predicted"/>
<feature type="transmembrane region" description="Helical" evidence="6">
    <location>
        <begin position="278"/>
        <end position="299"/>
    </location>
</feature>
<feature type="transmembrane region" description="Helical" evidence="6">
    <location>
        <begin position="410"/>
        <end position="432"/>
    </location>
</feature>
<dbReference type="GO" id="GO:0004930">
    <property type="term" value="F:G protein-coupled receptor activity"/>
    <property type="evidence" value="ECO:0007669"/>
    <property type="project" value="InterPro"/>
</dbReference>
<evidence type="ECO:0000259" key="9">
    <source>
        <dbReference type="PROSITE" id="PS50261"/>
    </source>
</evidence>
<dbReference type="InterPro" id="IPR000203">
    <property type="entry name" value="GPS"/>
</dbReference>
<evidence type="ECO:0000256" key="1">
    <source>
        <dbReference type="ARBA" id="ARBA00004141"/>
    </source>
</evidence>
<feature type="domain" description="GAIN-B" evidence="8">
    <location>
        <begin position="35"/>
        <end position="198"/>
    </location>
</feature>
<dbReference type="FunFam" id="1.20.1070.10:FF:000222">
    <property type="entry name" value="Adhesion G protein-coupled receptor G3"/>
    <property type="match status" value="1"/>
</dbReference>
<evidence type="ECO:0000256" key="6">
    <source>
        <dbReference type="SAM" id="Phobius"/>
    </source>
</evidence>
<reference evidence="10" key="3">
    <citation type="submission" date="2025-08" db="UniProtKB">
        <authorList>
            <consortium name="Ensembl"/>
        </authorList>
    </citation>
    <scope>IDENTIFICATION</scope>
    <source>
        <strain evidence="10">HNI</strain>
    </source>
</reference>
<feature type="transmembrane region" description="Helical" evidence="6">
    <location>
        <begin position="438"/>
        <end position="459"/>
    </location>
</feature>
<feature type="transmembrane region" description="Helical" evidence="6">
    <location>
        <begin position="311"/>
        <end position="333"/>
    </location>
</feature>
<evidence type="ECO:0000259" key="8">
    <source>
        <dbReference type="PROSITE" id="PS50221"/>
    </source>
</evidence>
<dbReference type="Ensembl" id="ENSORLT00020033564.1">
    <property type="protein sequence ID" value="ENSORLP00020031603.1"/>
    <property type="gene ID" value="ENSORLG00020016716.1"/>
</dbReference>
<comment type="subcellular location">
    <subcellularLocation>
        <location evidence="1">Membrane</location>
        <topology evidence="1">Multi-pass membrane protein</topology>
    </subcellularLocation>
</comment>
<dbReference type="Proteomes" id="UP000265180">
    <property type="component" value="Chromosome 3"/>
</dbReference>
<dbReference type="InterPro" id="IPR046338">
    <property type="entry name" value="GAIN_dom_sf"/>
</dbReference>
<dbReference type="PANTHER" id="PTHR12011">
    <property type="entry name" value="ADHESION G-PROTEIN COUPLED RECEPTOR"/>
    <property type="match status" value="1"/>
</dbReference>
<dbReference type="PROSITE" id="PS50221">
    <property type="entry name" value="GAIN_B"/>
    <property type="match status" value="1"/>
</dbReference>
<feature type="transmembrane region" description="Helical" evidence="6">
    <location>
        <begin position="368"/>
        <end position="389"/>
    </location>
</feature>
<dbReference type="SMART" id="SM00303">
    <property type="entry name" value="GPS"/>
    <property type="match status" value="1"/>
</dbReference>
<dbReference type="InterPro" id="IPR057244">
    <property type="entry name" value="GAIN_B"/>
</dbReference>
<evidence type="ECO:0000256" key="5">
    <source>
        <dbReference type="ARBA" id="ARBA00023157"/>
    </source>
</evidence>
<feature type="signal peptide" evidence="7">
    <location>
        <begin position="1"/>
        <end position="20"/>
    </location>
</feature>
<organism evidence="10 11">
    <name type="scientific">Oryzias latipes</name>
    <name type="common">Japanese rice fish</name>
    <name type="synonym">Japanese killifish</name>
    <dbReference type="NCBI Taxonomy" id="8090"/>
    <lineage>
        <taxon>Eukaryota</taxon>
        <taxon>Metazoa</taxon>
        <taxon>Chordata</taxon>
        <taxon>Craniata</taxon>
        <taxon>Vertebrata</taxon>
        <taxon>Euteleostomi</taxon>
        <taxon>Actinopterygii</taxon>
        <taxon>Neopterygii</taxon>
        <taxon>Teleostei</taxon>
        <taxon>Neoteleostei</taxon>
        <taxon>Acanthomorphata</taxon>
        <taxon>Ovalentaria</taxon>
        <taxon>Atherinomorphae</taxon>
        <taxon>Beloniformes</taxon>
        <taxon>Adrianichthyidae</taxon>
        <taxon>Oryziinae</taxon>
        <taxon>Oryzias</taxon>
    </lineage>
</organism>
<dbReference type="Gene3D" id="2.60.220.50">
    <property type="match status" value="1"/>
</dbReference>
<evidence type="ECO:0000256" key="2">
    <source>
        <dbReference type="ARBA" id="ARBA00022692"/>
    </source>
</evidence>
<dbReference type="AlphaFoldDB" id="A0A3P9MF19"/>
<evidence type="ECO:0000256" key="3">
    <source>
        <dbReference type="ARBA" id="ARBA00022989"/>
    </source>
</evidence>
<reference key="1">
    <citation type="journal article" date="2007" name="Nature">
        <title>The medaka draft genome and insights into vertebrate genome evolution.</title>
        <authorList>
            <person name="Kasahara M."/>
            <person name="Naruse K."/>
            <person name="Sasaki S."/>
            <person name="Nakatani Y."/>
            <person name="Qu W."/>
            <person name="Ahsan B."/>
            <person name="Yamada T."/>
            <person name="Nagayasu Y."/>
            <person name="Doi K."/>
            <person name="Kasai Y."/>
            <person name="Jindo T."/>
            <person name="Kobayashi D."/>
            <person name="Shimada A."/>
            <person name="Toyoda A."/>
            <person name="Kuroki Y."/>
            <person name="Fujiyama A."/>
            <person name="Sasaki T."/>
            <person name="Shimizu A."/>
            <person name="Asakawa S."/>
            <person name="Shimizu N."/>
            <person name="Hashimoto S."/>
            <person name="Yang J."/>
            <person name="Lee Y."/>
            <person name="Matsushima K."/>
            <person name="Sugano S."/>
            <person name="Sakaizumi M."/>
            <person name="Narita T."/>
            <person name="Ohishi K."/>
            <person name="Haga S."/>
            <person name="Ohta F."/>
            <person name="Nomoto H."/>
            <person name="Nogata K."/>
            <person name="Morishita T."/>
            <person name="Endo T."/>
            <person name="Shin-I T."/>
            <person name="Takeda H."/>
            <person name="Morishita S."/>
            <person name="Kohara Y."/>
        </authorList>
    </citation>
    <scope>NUCLEOTIDE SEQUENCE [LARGE SCALE GENOMIC DNA]</scope>
    <source>
        <strain>Hd-rR</strain>
    </source>
</reference>
<evidence type="ECO:0000313" key="10">
    <source>
        <dbReference type="Ensembl" id="ENSORLP00020031603.1"/>
    </source>
</evidence>
<evidence type="ECO:0000256" key="4">
    <source>
        <dbReference type="ARBA" id="ARBA00023136"/>
    </source>
</evidence>
<reference evidence="10 11" key="2">
    <citation type="submission" date="2017-04" db="EMBL/GenBank/DDBJ databases">
        <title>CpG methylation of centromeres and impact of large insertions on vertebrate speciation.</title>
        <authorList>
            <person name="Ichikawa K."/>
            <person name="Yoshimura J."/>
            <person name="Morishita S."/>
        </authorList>
    </citation>
    <scope>NUCLEOTIDE SEQUENCE</scope>
    <source>
        <strain evidence="10 11">HNI</strain>
    </source>
</reference>
<dbReference type="Gene3D" id="1.20.1070.10">
    <property type="entry name" value="Rhodopsin 7-helix transmembrane proteins"/>
    <property type="match status" value="1"/>
</dbReference>
<dbReference type="Pfam" id="PF01825">
    <property type="entry name" value="GPS"/>
    <property type="match status" value="1"/>
</dbReference>
<dbReference type="GO" id="GO:0007166">
    <property type="term" value="P:cell surface receptor signaling pathway"/>
    <property type="evidence" value="ECO:0007669"/>
    <property type="project" value="InterPro"/>
</dbReference>
<reference evidence="10" key="4">
    <citation type="submission" date="2025-09" db="UniProtKB">
        <authorList>
            <consortium name="Ensembl"/>
        </authorList>
    </citation>
    <scope>IDENTIFICATION</scope>
    <source>
        <strain evidence="10">HNI</strain>
    </source>
</reference>
<keyword evidence="7" id="KW-0732">Signal</keyword>
<dbReference type="InterPro" id="IPR017981">
    <property type="entry name" value="GPCR_2-like_7TM"/>
</dbReference>
<protein>
    <recommendedName>
        <fullName evidence="12">Adhesion G protein-coupled receptor G3</fullName>
    </recommendedName>
</protein>
<accession>A0A3P9MF19</accession>
<name>A0A3P9MF19_ORYLA</name>
<feature type="transmembrane region" description="Helical" evidence="6">
    <location>
        <begin position="241"/>
        <end position="258"/>
    </location>
</feature>
<keyword evidence="5" id="KW-1015">Disulfide bond</keyword>
<dbReference type="PROSITE" id="PS50261">
    <property type="entry name" value="G_PROTEIN_RECEP_F2_4"/>
    <property type="match status" value="1"/>
</dbReference>
<feature type="domain" description="G-protein coupled receptors family 2 profile 2" evidence="9">
    <location>
        <begin position="205"/>
        <end position="461"/>
    </location>
</feature>
<evidence type="ECO:0000313" key="11">
    <source>
        <dbReference type="Proteomes" id="UP000265180"/>
    </source>
</evidence>
<evidence type="ECO:0008006" key="12">
    <source>
        <dbReference type="Google" id="ProtNLM"/>
    </source>
</evidence>
<keyword evidence="2 6" id="KW-0812">Transmembrane</keyword>
<feature type="chain" id="PRO_5018081307" description="Adhesion G protein-coupled receptor G3" evidence="7">
    <location>
        <begin position="21"/>
        <end position="485"/>
    </location>
</feature>
<feature type="transmembrane region" description="Helical" evidence="6">
    <location>
        <begin position="208"/>
        <end position="229"/>
    </location>
</feature>
<evidence type="ECO:0000256" key="7">
    <source>
        <dbReference type="SAM" id="SignalP"/>
    </source>
</evidence>
<dbReference type="InterPro" id="IPR000832">
    <property type="entry name" value="GPCR_2_secretin-like"/>
</dbReference>
<dbReference type="Pfam" id="PF00002">
    <property type="entry name" value="7tm_2"/>
    <property type="match status" value="1"/>
</dbReference>
<keyword evidence="4 6" id="KW-0472">Membrane</keyword>
<keyword evidence="3 6" id="KW-1133">Transmembrane helix</keyword>
<dbReference type="PRINTS" id="PR00249">
    <property type="entry name" value="GPCRSECRETIN"/>
</dbReference>